<dbReference type="GeneID" id="96900997"/>
<evidence type="ECO:0000313" key="10">
    <source>
        <dbReference type="Proteomes" id="UP000001640"/>
    </source>
</evidence>
<evidence type="ECO:0000313" key="9">
    <source>
        <dbReference type="EMBL" id="CCC67518.1"/>
    </source>
</evidence>
<dbReference type="KEGG" id="ncs:NCAS_0A09600"/>
<keyword evidence="3 6" id="KW-0863">Zinc-finger</keyword>
<dbReference type="InterPro" id="IPR013088">
    <property type="entry name" value="Znf_NHR/GATA"/>
</dbReference>
<protein>
    <recommendedName>
        <fullName evidence="8">GATA-type domain-containing protein</fullName>
    </recommendedName>
</protein>
<dbReference type="eggNOG" id="KOG1601">
    <property type="taxonomic scope" value="Eukaryota"/>
</dbReference>
<sequence length="415" mass="45493">MKMESYPMTTNKQIEYPYSVNVKLDHQINGETASHNLVRGAGNATITKGDSEMNTNGVGEEVPHIKASTSGSVSPMHTSSNGVNNDRISLDVSKHSPTTLSVCKNCLTSTTPLWRRDENGAVLCNACGLFLKLHGRPRPISLKTDVIKSRNRKGGNSNGAGGSTLKFNNQTSSSIANNIHKTYVQIEKKRKRSVGDIEVSNVHNSGDINAPLTKIRSIDTELSSDNILGNDLRKQIANDRNLKGFQSTLKSGEAPSMQAQLPHLSSLLNNMENLPITKSSNDGIMYNRQNSTVSSPGLSPQSISGNNQLSMPIVSLKDVLKNDNSDTPTSVIGVRDHSQDNSAPVINRDIPVNVILPYEEEAIRLKARINELELVTDLYKRHIFELDDKCKRLEEELKEKEGTLKSIGPNDKSDK</sequence>
<evidence type="ECO:0000256" key="2">
    <source>
        <dbReference type="ARBA" id="ARBA00022723"/>
    </source>
</evidence>
<dbReference type="GO" id="GO:0005634">
    <property type="term" value="C:nucleus"/>
    <property type="evidence" value="ECO:0007669"/>
    <property type="project" value="UniProtKB-SubCell"/>
</dbReference>
<keyword evidence="10" id="KW-1185">Reference proteome</keyword>
<dbReference type="GO" id="GO:0008270">
    <property type="term" value="F:zinc ion binding"/>
    <property type="evidence" value="ECO:0007669"/>
    <property type="project" value="UniProtKB-KW"/>
</dbReference>
<evidence type="ECO:0000256" key="5">
    <source>
        <dbReference type="ARBA" id="ARBA00023242"/>
    </source>
</evidence>
<dbReference type="GO" id="GO:0000978">
    <property type="term" value="F:RNA polymerase II cis-regulatory region sequence-specific DNA binding"/>
    <property type="evidence" value="ECO:0007669"/>
    <property type="project" value="TreeGrafter"/>
</dbReference>
<dbReference type="OMA" id="HINELDG"/>
<dbReference type="Gene3D" id="3.30.50.10">
    <property type="entry name" value="Erythroid Transcription Factor GATA-1, subunit A"/>
    <property type="match status" value="1"/>
</dbReference>
<evidence type="ECO:0000256" key="1">
    <source>
        <dbReference type="ARBA" id="ARBA00004123"/>
    </source>
</evidence>
<keyword evidence="5" id="KW-0539">Nucleus</keyword>
<dbReference type="InterPro" id="IPR000679">
    <property type="entry name" value="Znf_GATA"/>
</dbReference>
<reference evidence="9 10" key="1">
    <citation type="journal article" date="2011" name="Proc. Natl. Acad. Sci. U.S.A.">
        <title>Evolutionary erosion of yeast sex chromosomes by mating-type switching accidents.</title>
        <authorList>
            <person name="Gordon J.L."/>
            <person name="Armisen D."/>
            <person name="Proux-Wera E."/>
            <person name="Oheigeartaigh S.S."/>
            <person name="Byrne K.P."/>
            <person name="Wolfe K.H."/>
        </authorList>
    </citation>
    <scope>NUCLEOTIDE SEQUENCE [LARGE SCALE GENOMIC DNA]</scope>
    <source>
        <strain evidence="10">ATCC 76901 / BCRC 22586 / CBS 4309 / NBRC 1992 / NRRL Y-12630</strain>
    </source>
</reference>
<comment type="subcellular location">
    <subcellularLocation>
        <location evidence="1">Nucleus</location>
    </subcellularLocation>
</comment>
<dbReference type="EMBL" id="HE576752">
    <property type="protein sequence ID" value="CCC67518.1"/>
    <property type="molecule type" value="Genomic_DNA"/>
</dbReference>
<dbReference type="GO" id="GO:0000981">
    <property type="term" value="F:DNA-binding transcription factor activity, RNA polymerase II-specific"/>
    <property type="evidence" value="ECO:0007669"/>
    <property type="project" value="TreeGrafter"/>
</dbReference>
<dbReference type="AlphaFoldDB" id="G0V7S0"/>
<dbReference type="HOGENOM" id="CLU_054982_0_0_1"/>
<evidence type="ECO:0000259" key="8">
    <source>
        <dbReference type="PROSITE" id="PS50114"/>
    </source>
</evidence>
<dbReference type="PROSITE" id="PS50114">
    <property type="entry name" value="GATA_ZN_FINGER_2"/>
    <property type="match status" value="1"/>
</dbReference>
<dbReference type="InterPro" id="IPR039355">
    <property type="entry name" value="Transcription_factor_GATA"/>
</dbReference>
<dbReference type="OrthoDB" id="515401at2759"/>
<dbReference type="InParanoid" id="G0V7S0"/>
<feature type="domain" description="GATA-type" evidence="8">
    <location>
        <begin position="103"/>
        <end position="150"/>
    </location>
</feature>
<dbReference type="CDD" id="cd00202">
    <property type="entry name" value="ZnF_GATA"/>
    <property type="match status" value="1"/>
</dbReference>
<dbReference type="Proteomes" id="UP000001640">
    <property type="component" value="Chromosome 1"/>
</dbReference>
<dbReference type="SUPFAM" id="SSF57716">
    <property type="entry name" value="Glucocorticoid receptor-like (DNA-binding domain)"/>
    <property type="match status" value="1"/>
</dbReference>
<dbReference type="GO" id="GO:0000122">
    <property type="term" value="P:negative regulation of transcription by RNA polymerase II"/>
    <property type="evidence" value="ECO:0007669"/>
    <property type="project" value="TreeGrafter"/>
</dbReference>
<proteinExistence type="predicted"/>
<name>G0V7S0_NAUCA</name>
<dbReference type="FunCoup" id="G0V7S0">
    <property type="interactions" value="598"/>
</dbReference>
<keyword evidence="4" id="KW-0862">Zinc</keyword>
<dbReference type="STRING" id="1064592.G0V7S0"/>
<dbReference type="GO" id="GO:0045944">
    <property type="term" value="P:positive regulation of transcription by RNA polymerase II"/>
    <property type="evidence" value="ECO:0007669"/>
    <property type="project" value="TreeGrafter"/>
</dbReference>
<evidence type="ECO:0000256" key="4">
    <source>
        <dbReference type="ARBA" id="ARBA00022833"/>
    </source>
</evidence>
<dbReference type="PROSITE" id="PS00344">
    <property type="entry name" value="GATA_ZN_FINGER_1"/>
    <property type="match status" value="1"/>
</dbReference>
<feature type="region of interest" description="Disordered" evidence="7">
    <location>
        <begin position="149"/>
        <end position="169"/>
    </location>
</feature>
<dbReference type="PRINTS" id="PR00619">
    <property type="entry name" value="GATAZNFINGER"/>
</dbReference>
<accession>G0V7S0</accession>
<dbReference type="RefSeq" id="XP_003673899.1">
    <property type="nucleotide sequence ID" value="XM_003673851.1"/>
</dbReference>
<organism evidence="9 10">
    <name type="scientific">Naumovozyma castellii</name>
    <name type="common">Yeast</name>
    <name type="synonym">Saccharomyces castellii</name>
    <dbReference type="NCBI Taxonomy" id="27288"/>
    <lineage>
        <taxon>Eukaryota</taxon>
        <taxon>Fungi</taxon>
        <taxon>Dikarya</taxon>
        <taxon>Ascomycota</taxon>
        <taxon>Saccharomycotina</taxon>
        <taxon>Saccharomycetes</taxon>
        <taxon>Saccharomycetales</taxon>
        <taxon>Saccharomycetaceae</taxon>
        <taxon>Naumovozyma</taxon>
    </lineage>
</organism>
<reference key="2">
    <citation type="submission" date="2011-08" db="EMBL/GenBank/DDBJ databases">
        <title>Genome sequence of Naumovozyma castellii.</title>
        <authorList>
            <person name="Gordon J.L."/>
            <person name="Armisen D."/>
            <person name="Proux-Wera E."/>
            <person name="OhEigeartaigh S.S."/>
            <person name="Byrne K.P."/>
            <person name="Wolfe K.H."/>
        </authorList>
    </citation>
    <scope>NUCLEOTIDE SEQUENCE</scope>
    <source>
        <strain>Type strain:CBS 4309</strain>
    </source>
</reference>
<keyword evidence="2" id="KW-0479">Metal-binding</keyword>
<dbReference type="PANTHER" id="PTHR10071:SF281">
    <property type="entry name" value="BOX A-BINDING FACTOR-RELATED"/>
    <property type="match status" value="1"/>
</dbReference>
<gene>
    <name evidence="9" type="primary">NCAS0A09600</name>
    <name evidence="9" type="ordered locus">NCAS_0A09600</name>
</gene>
<evidence type="ECO:0000256" key="6">
    <source>
        <dbReference type="PROSITE-ProRule" id="PRU00094"/>
    </source>
</evidence>
<dbReference type="Pfam" id="PF00320">
    <property type="entry name" value="GATA"/>
    <property type="match status" value="1"/>
</dbReference>
<evidence type="ECO:0000256" key="3">
    <source>
        <dbReference type="ARBA" id="ARBA00022771"/>
    </source>
</evidence>
<dbReference type="PANTHER" id="PTHR10071">
    <property type="entry name" value="TRANSCRIPTION FACTOR GATA FAMILY MEMBER"/>
    <property type="match status" value="1"/>
</dbReference>
<dbReference type="SMART" id="SM00401">
    <property type="entry name" value="ZnF_GATA"/>
    <property type="match status" value="1"/>
</dbReference>
<evidence type="ECO:0000256" key="7">
    <source>
        <dbReference type="SAM" id="MobiDB-lite"/>
    </source>
</evidence>
<dbReference type="FunFam" id="3.30.50.10:FF:000007">
    <property type="entry name" value="Nitrogen regulatory AreA, N-terminal"/>
    <property type="match status" value="1"/>
</dbReference>